<accession>A0A0H1BG44</accession>
<protein>
    <submittedName>
        <fullName evidence="1">Uncharacterized protein</fullName>
    </submittedName>
</protein>
<name>A0A0H1BG44_9EURO</name>
<feature type="non-terminal residue" evidence="1">
    <location>
        <position position="51"/>
    </location>
</feature>
<dbReference type="EMBL" id="LDEV01002022">
    <property type="protein sequence ID" value="KLJ10464.1"/>
    <property type="molecule type" value="Genomic_DNA"/>
</dbReference>
<evidence type="ECO:0000313" key="1">
    <source>
        <dbReference type="EMBL" id="KLJ10464.1"/>
    </source>
</evidence>
<evidence type="ECO:0000313" key="2">
    <source>
        <dbReference type="Proteomes" id="UP000053573"/>
    </source>
</evidence>
<reference evidence="2" key="1">
    <citation type="journal article" date="2015" name="PLoS Genet.">
        <title>The dynamic genome and transcriptome of the human fungal pathogen Blastomyces and close relative Emmonsia.</title>
        <authorList>
            <person name="Munoz J.F."/>
            <person name="Gauthier G.M."/>
            <person name="Desjardins C.A."/>
            <person name="Gallo J.E."/>
            <person name="Holder J."/>
            <person name="Sullivan T.D."/>
            <person name="Marty A.J."/>
            <person name="Carmen J.C."/>
            <person name="Chen Z."/>
            <person name="Ding L."/>
            <person name="Gujja S."/>
            <person name="Magrini V."/>
            <person name="Misas E."/>
            <person name="Mitreva M."/>
            <person name="Priest M."/>
            <person name="Saif S."/>
            <person name="Whiston E.A."/>
            <person name="Young S."/>
            <person name="Zeng Q."/>
            <person name="Goldman W.E."/>
            <person name="Mardis E.R."/>
            <person name="Taylor J.W."/>
            <person name="McEwen J.G."/>
            <person name="Clay O.K."/>
            <person name="Klein B.S."/>
            <person name="Cuomo C.A."/>
        </authorList>
    </citation>
    <scope>NUCLEOTIDE SEQUENCE [LARGE SCALE GENOMIC DNA]</scope>
    <source>
        <strain evidence="2">UAMH 139</strain>
    </source>
</reference>
<organism evidence="1 2">
    <name type="scientific">Blastomyces silverae</name>
    <dbReference type="NCBI Taxonomy" id="2060906"/>
    <lineage>
        <taxon>Eukaryota</taxon>
        <taxon>Fungi</taxon>
        <taxon>Dikarya</taxon>
        <taxon>Ascomycota</taxon>
        <taxon>Pezizomycotina</taxon>
        <taxon>Eurotiomycetes</taxon>
        <taxon>Eurotiomycetidae</taxon>
        <taxon>Onygenales</taxon>
        <taxon>Ajellomycetaceae</taxon>
        <taxon>Blastomyces</taxon>
    </lineage>
</organism>
<sequence length="51" mass="5576">MSDEKTSQASSFTVKISSLTENEKSYISVTAAEEISKLLQTYSEALSQRSA</sequence>
<dbReference type="Proteomes" id="UP000053573">
    <property type="component" value="Unassembled WGS sequence"/>
</dbReference>
<comment type="caution">
    <text evidence="1">The sequence shown here is derived from an EMBL/GenBank/DDBJ whole genome shotgun (WGS) entry which is preliminary data.</text>
</comment>
<keyword evidence="2" id="KW-1185">Reference proteome</keyword>
<proteinExistence type="predicted"/>
<gene>
    <name evidence="1" type="ORF">EMPG_14156</name>
</gene>
<dbReference type="AlphaFoldDB" id="A0A0H1BG44"/>